<accession>A0A318SAX3</accession>
<gene>
    <name evidence="2" type="ORF">DES52_101333</name>
</gene>
<reference evidence="2 3" key="1">
    <citation type="submission" date="2018-06" db="EMBL/GenBank/DDBJ databases">
        <title>Genomic Encyclopedia of Type Strains, Phase IV (KMG-IV): sequencing the most valuable type-strain genomes for metagenomic binning, comparative biology and taxonomic classification.</title>
        <authorList>
            <person name="Goeker M."/>
        </authorList>
    </citation>
    <scope>NUCLEOTIDE SEQUENCE [LARGE SCALE GENOMIC DNA]</scope>
    <source>
        <strain evidence="2 3">DSM 18048</strain>
    </source>
</reference>
<dbReference type="EMBL" id="QJSX01000001">
    <property type="protein sequence ID" value="PYE56529.1"/>
    <property type="molecule type" value="Genomic_DNA"/>
</dbReference>
<organism evidence="2 3">
    <name type="scientific">Deinococcus yavapaiensis KR-236</name>
    <dbReference type="NCBI Taxonomy" id="694435"/>
    <lineage>
        <taxon>Bacteria</taxon>
        <taxon>Thermotogati</taxon>
        <taxon>Deinococcota</taxon>
        <taxon>Deinococci</taxon>
        <taxon>Deinococcales</taxon>
        <taxon>Deinococcaceae</taxon>
        <taxon>Deinococcus</taxon>
    </lineage>
</organism>
<evidence type="ECO:0000313" key="2">
    <source>
        <dbReference type="EMBL" id="PYE56529.1"/>
    </source>
</evidence>
<feature type="region of interest" description="Disordered" evidence="1">
    <location>
        <begin position="33"/>
        <end position="68"/>
    </location>
</feature>
<dbReference type="Proteomes" id="UP000248326">
    <property type="component" value="Unassembled WGS sequence"/>
</dbReference>
<dbReference type="AlphaFoldDB" id="A0A318SAX3"/>
<name>A0A318SAX3_9DEIO</name>
<evidence type="ECO:0000313" key="3">
    <source>
        <dbReference type="Proteomes" id="UP000248326"/>
    </source>
</evidence>
<sequence>MRSEQTQDKDEDEREKIVILRLTASEQRLIDPGASMRADESRQCQKAAKQIPNRKKRNAPLLSGAGPGRKSAYSFIPVVAKPSTRKRCASRYAMRAGTAAIVAVAMSLP</sequence>
<evidence type="ECO:0000256" key="1">
    <source>
        <dbReference type="SAM" id="MobiDB-lite"/>
    </source>
</evidence>
<proteinExistence type="predicted"/>
<keyword evidence="3" id="KW-1185">Reference proteome</keyword>
<comment type="caution">
    <text evidence="2">The sequence shown here is derived from an EMBL/GenBank/DDBJ whole genome shotgun (WGS) entry which is preliminary data.</text>
</comment>
<protein>
    <submittedName>
        <fullName evidence="2">Uncharacterized protein</fullName>
    </submittedName>
</protein>